<dbReference type="Pfam" id="PF03358">
    <property type="entry name" value="FMN_red"/>
    <property type="match status" value="1"/>
</dbReference>
<dbReference type="Gene3D" id="3.40.50.360">
    <property type="match status" value="1"/>
</dbReference>
<dbReference type="EMBL" id="AMPO01000001">
    <property type="protein sequence ID" value="EKF86743.1"/>
    <property type="molecule type" value="Genomic_DNA"/>
</dbReference>
<dbReference type="PATRIC" id="fig|1204725.3.peg.121"/>
<sequence>MEIGIIVYSQTEHTYLVAEKLQEKLIELGNRVKIENVIPEGEVHPGKKDITFEIRPNIDAYDALIFGSPVHAFNLAPAMKAYLEQIPSLQDKKVACYVTKGLPFHRTGGNQAISQMKKLCQSKGGTVMGTGIIVWRGSRSKEINELVKQFSLLLS</sequence>
<dbReference type="SUPFAM" id="SSF52218">
    <property type="entry name" value="Flavoproteins"/>
    <property type="match status" value="1"/>
</dbReference>
<dbReference type="RefSeq" id="WP_004029301.1">
    <property type="nucleotide sequence ID" value="NZ_AMPO01000001.1"/>
</dbReference>
<comment type="cofactor">
    <cofactor evidence="1">
        <name>[4Fe-4S] cluster</name>
        <dbReference type="ChEBI" id="CHEBI:49883"/>
    </cofactor>
</comment>
<dbReference type="OrthoDB" id="73155at2157"/>
<dbReference type="InterPro" id="IPR005025">
    <property type="entry name" value="FMN_Rdtase-like_dom"/>
</dbReference>
<evidence type="ECO:0000256" key="1">
    <source>
        <dbReference type="ARBA" id="ARBA00001966"/>
    </source>
</evidence>
<evidence type="ECO:0000313" key="5">
    <source>
        <dbReference type="Proteomes" id="UP000007360"/>
    </source>
</evidence>
<dbReference type="InterPro" id="IPR029039">
    <property type="entry name" value="Flavoprotein-like_sf"/>
</dbReference>
<dbReference type="AlphaFoldDB" id="K2R2I1"/>
<proteinExistence type="inferred from homology"/>
<protein>
    <submittedName>
        <fullName evidence="4">Flavodoxin/nitric oxide synthase</fullName>
    </submittedName>
</protein>
<comment type="similarity">
    <text evidence="2">Belongs to the SsuE family. Isf subfamily.</text>
</comment>
<dbReference type="Proteomes" id="UP000007360">
    <property type="component" value="Unassembled WGS sequence"/>
</dbReference>
<accession>K2R2I1</accession>
<comment type="caution">
    <text evidence="4">The sequence shown here is derived from an EMBL/GenBank/DDBJ whole genome shotgun (WGS) entry which is preliminary data.</text>
</comment>
<feature type="domain" description="Flavodoxin-like" evidence="3">
    <location>
        <begin position="3"/>
        <end position="155"/>
    </location>
</feature>
<dbReference type="GO" id="GO:0016491">
    <property type="term" value="F:oxidoreductase activity"/>
    <property type="evidence" value="ECO:0007669"/>
    <property type="project" value="InterPro"/>
</dbReference>
<evidence type="ECO:0000313" key="4">
    <source>
        <dbReference type="EMBL" id="EKF86743.1"/>
    </source>
</evidence>
<gene>
    <name evidence="4" type="ORF">A994_00615</name>
</gene>
<keyword evidence="5" id="KW-1185">Reference proteome</keyword>
<dbReference type="InterPro" id="IPR008254">
    <property type="entry name" value="Flavodoxin/NO_synth"/>
</dbReference>
<dbReference type="GO" id="GO:0010181">
    <property type="term" value="F:FMN binding"/>
    <property type="evidence" value="ECO:0007669"/>
    <property type="project" value="InterPro"/>
</dbReference>
<evidence type="ECO:0000259" key="3">
    <source>
        <dbReference type="PROSITE" id="PS50902"/>
    </source>
</evidence>
<reference evidence="4 5" key="1">
    <citation type="journal article" date="2012" name="J. Bacteriol.">
        <title>Draft genome sequence of Methanobacterium formicicum DSM 3637, an archaebacterium isolated from the methane producer amoeba Pelomyxa palustris.</title>
        <authorList>
            <person name="Gutierrez G."/>
        </authorList>
    </citation>
    <scope>NUCLEOTIDE SEQUENCE [LARGE SCALE GENOMIC DNA]</scope>
    <source>
        <strain evidence="5">DSM 3637 / PP1</strain>
    </source>
</reference>
<dbReference type="PROSITE" id="PS50902">
    <property type="entry name" value="FLAVODOXIN_LIKE"/>
    <property type="match status" value="1"/>
</dbReference>
<organism evidence="4 5">
    <name type="scientific">Methanobacterium formicicum (strain DSM 3637 / PP1)</name>
    <dbReference type="NCBI Taxonomy" id="1204725"/>
    <lineage>
        <taxon>Archaea</taxon>
        <taxon>Methanobacteriati</taxon>
        <taxon>Methanobacteriota</taxon>
        <taxon>Methanomada group</taxon>
        <taxon>Methanobacteria</taxon>
        <taxon>Methanobacteriales</taxon>
        <taxon>Methanobacteriaceae</taxon>
        <taxon>Methanobacterium</taxon>
    </lineage>
</organism>
<evidence type="ECO:0000256" key="2">
    <source>
        <dbReference type="ARBA" id="ARBA00038292"/>
    </source>
</evidence>
<name>K2R2I1_METFP</name>